<gene>
    <name evidence="1" type="ORF">SVIM_LOCUS258882</name>
</gene>
<dbReference type="AlphaFoldDB" id="A0A6N2LNT0"/>
<sequence>MSLTYFLAHRGKREDEGVMEERAAASFLIHHILVSLPVHSQKDVLPQFMQKDCTSLPLLARHSS</sequence>
<protein>
    <submittedName>
        <fullName evidence="1">Uncharacterized protein</fullName>
    </submittedName>
</protein>
<dbReference type="EMBL" id="CAADRP010001585">
    <property type="protein sequence ID" value="VFU42705.1"/>
    <property type="molecule type" value="Genomic_DNA"/>
</dbReference>
<organism evidence="1">
    <name type="scientific">Salix viminalis</name>
    <name type="common">Common osier</name>
    <name type="synonym">Basket willow</name>
    <dbReference type="NCBI Taxonomy" id="40686"/>
    <lineage>
        <taxon>Eukaryota</taxon>
        <taxon>Viridiplantae</taxon>
        <taxon>Streptophyta</taxon>
        <taxon>Embryophyta</taxon>
        <taxon>Tracheophyta</taxon>
        <taxon>Spermatophyta</taxon>
        <taxon>Magnoliopsida</taxon>
        <taxon>eudicotyledons</taxon>
        <taxon>Gunneridae</taxon>
        <taxon>Pentapetalae</taxon>
        <taxon>rosids</taxon>
        <taxon>fabids</taxon>
        <taxon>Malpighiales</taxon>
        <taxon>Salicaceae</taxon>
        <taxon>Saliceae</taxon>
        <taxon>Salix</taxon>
    </lineage>
</organism>
<accession>A0A6N2LNT0</accession>
<evidence type="ECO:0000313" key="1">
    <source>
        <dbReference type="EMBL" id="VFU42705.1"/>
    </source>
</evidence>
<name>A0A6N2LNT0_SALVM</name>
<proteinExistence type="predicted"/>
<reference evidence="1" key="1">
    <citation type="submission" date="2019-03" db="EMBL/GenBank/DDBJ databases">
        <authorList>
            <person name="Mank J."/>
            <person name="Almeida P."/>
        </authorList>
    </citation>
    <scope>NUCLEOTIDE SEQUENCE</scope>
    <source>
        <strain evidence="1">78183</strain>
    </source>
</reference>